<gene>
    <name evidence="10" type="ORF">G3M56_014005</name>
</gene>
<dbReference type="InterPro" id="IPR001249">
    <property type="entry name" value="AcCoA_biotinCC"/>
</dbReference>
<dbReference type="NCBIfam" id="TIGR00531">
    <property type="entry name" value="BCCP"/>
    <property type="match status" value="1"/>
</dbReference>
<evidence type="ECO:0000256" key="7">
    <source>
        <dbReference type="ARBA" id="ARBA00023160"/>
    </source>
</evidence>
<protein>
    <recommendedName>
        <fullName evidence="3 9">Biotin carboxyl carrier protein of acetyl-CoA carboxylase</fullName>
    </recommendedName>
</protein>
<evidence type="ECO:0000256" key="3">
    <source>
        <dbReference type="ARBA" id="ARBA00017562"/>
    </source>
</evidence>
<dbReference type="Gene3D" id="2.40.50.100">
    <property type="match status" value="1"/>
</dbReference>
<evidence type="ECO:0000256" key="5">
    <source>
        <dbReference type="ARBA" id="ARBA00022832"/>
    </source>
</evidence>
<sequence>MDTKDIRKIVEMMKENDLSLFHLEKDEFKIKLKRGSELDDIKSVLSALPAPAAAPAAAAAPAPVAAAAPAAADAAPAADGAAGEEITSPMVGTFYRKPSPDAANFVEVGTAIAEGQTLCIIEAMKVMNEIKAEKSGTITAVLVEDGTPVQFGEALFKIQ</sequence>
<proteinExistence type="predicted"/>
<evidence type="ECO:0000256" key="1">
    <source>
        <dbReference type="ARBA" id="ARBA00003761"/>
    </source>
</evidence>
<dbReference type="InterPro" id="IPR011053">
    <property type="entry name" value="Single_hybrid_motif"/>
</dbReference>
<dbReference type="PRINTS" id="PR01071">
    <property type="entry name" value="ACOABIOTINCC"/>
</dbReference>
<dbReference type="Pfam" id="PF00364">
    <property type="entry name" value="Biotin_lipoyl"/>
    <property type="match status" value="1"/>
</dbReference>
<name>A0A6B3LDE7_9BACT</name>
<dbReference type="InterPro" id="IPR000089">
    <property type="entry name" value="Biotin_lipoyl"/>
</dbReference>
<evidence type="ECO:0000313" key="10">
    <source>
        <dbReference type="EMBL" id="QQL44960.1"/>
    </source>
</evidence>
<keyword evidence="8 9" id="KW-0092">Biotin</keyword>
<dbReference type="FunFam" id="2.40.50.100:FF:000003">
    <property type="entry name" value="Acetyl-CoA carboxylase biotin carboxyl carrier protein"/>
    <property type="match status" value="1"/>
</dbReference>
<dbReference type="GO" id="GO:0009317">
    <property type="term" value="C:acetyl-CoA carboxylase complex"/>
    <property type="evidence" value="ECO:0007669"/>
    <property type="project" value="InterPro"/>
</dbReference>
<organism evidence="10 11">
    <name type="scientific">Sulfuriroseicoccus oceanibius</name>
    <dbReference type="NCBI Taxonomy" id="2707525"/>
    <lineage>
        <taxon>Bacteria</taxon>
        <taxon>Pseudomonadati</taxon>
        <taxon>Verrucomicrobiota</taxon>
        <taxon>Verrucomicrobiia</taxon>
        <taxon>Verrucomicrobiales</taxon>
        <taxon>Verrucomicrobiaceae</taxon>
        <taxon>Sulfuriroseicoccus</taxon>
    </lineage>
</organism>
<dbReference type="KEGG" id="soa:G3M56_014005"/>
<dbReference type="PROSITE" id="PS00188">
    <property type="entry name" value="BIOTIN"/>
    <property type="match status" value="1"/>
</dbReference>
<evidence type="ECO:0000256" key="4">
    <source>
        <dbReference type="ARBA" id="ARBA00022516"/>
    </source>
</evidence>
<dbReference type="EMBL" id="CP066776">
    <property type="protein sequence ID" value="QQL44960.1"/>
    <property type="molecule type" value="Genomic_DNA"/>
</dbReference>
<evidence type="ECO:0000256" key="9">
    <source>
        <dbReference type="RuleBase" id="RU364072"/>
    </source>
</evidence>
<dbReference type="AlphaFoldDB" id="A0A6B3LDE7"/>
<dbReference type="GO" id="GO:0003989">
    <property type="term" value="F:acetyl-CoA carboxylase activity"/>
    <property type="evidence" value="ECO:0007669"/>
    <property type="project" value="InterPro"/>
</dbReference>
<dbReference type="PANTHER" id="PTHR45266:SF3">
    <property type="entry name" value="OXALOACETATE DECARBOXYLASE ALPHA CHAIN"/>
    <property type="match status" value="1"/>
</dbReference>
<dbReference type="UniPathway" id="UPA00094"/>
<comment type="function">
    <text evidence="1 9">This protein is a component of the acetyl coenzyme A carboxylase complex; first, biotin carboxylase catalyzes the carboxylation of the carrier protein and then the transcarboxylase transfers the carboxyl group to form malonyl-CoA.</text>
</comment>
<comment type="pathway">
    <text evidence="2 9">Lipid metabolism; fatty acid biosynthesis.</text>
</comment>
<keyword evidence="5 9" id="KW-0276">Fatty acid metabolism</keyword>
<dbReference type="NCBIfam" id="NF005457">
    <property type="entry name" value="PRK07051.1"/>
    <property type="match status" value="1"/>
</dbReference>
<evidence type="ECO:0000256" key="6">
    <source>
        <dbReference type="ARBA" id="ARBA00023098"/>
    </source>
</evidence>
<dbReference type="InterPro" id="IPR001882">
    <property type="entry name" value="Biotin_BS"/>
</dbReference>
<dbReference type="SUPFAM" id="SSF51230">
    <property type="entry name" value="Single hybrid motif"/>
    <property type="match status" value="1"/>
</dbReference>
<dbReference type="Proteomes" id="UP000475117">
    <property type="component" value="Chromosome"/>
</dbReference>
<keyword evidence="4 9" id="KW-0444">Lipid biosynthesis</keyword>
<evidence type="ECO:0000256" key="8">
    <source>
        <dbReference type="ARBA" id="ARBA00023267"/>
    </source>
</evidence>
<keyword evidence="7 9" id="KW-0275">Fatty acid biosynthesis</keyword>
<dbReference type="InterPro" id="IPR050709">
    <property type="entry name" value="Biotin_Carboxyl_Carrier/Decarb"/>
</dbReference>
<evidence type="ECO:0000256" key="2">
    <source>
        <dbReference type="ARBA" id="ARBA00005194"/>
    </source>
</evidence>
<dbReference type="RefSeq" id="WP_164365300.1">
    <property type="nucleotide sequence ID" value="NZ_CP066776.1"/>
</dbReference>
<accession>A0A6B3LDE7</accession>
<dbReference type="PANTHER" id="PTHR45266">
    <property type="entry name" value="OXALOACETATE DECARBOXYLASE ALPHA CHAIN"/>
    <property type="match status" value="1"/>
</dbReference>
<reference evidence="10 11" key="1">
    <citation type="submission" date="2020-12" db="EMBL/GenBank/DDBJ databases">
        <title>Sulforoseuscoccus oceanibium gen. nov., sp. nov., a representative of the phylum Verrucomicrobia with special cytoplasmic membrane, and proposal of Sulforoseuscoccusaceae fam. nov.</title>
        <authorList>
            <person name="Xi F."/>
        </authorList>
    </citation>
    <scope>NUCLEOTIDE SEQUENCE [LARGE SCALE GENOMIC DNA]</scope>
    <source>
        <strain evidence="10 11">T37</strain>
    </source>
</reference>
<keyword evidence="10" id="KW-0436">Ligase</keyword>
<keyword evidence="11" id="KW-1185">Reference proteome</keyword>
<dbReference type="PROSITE" id="PS50968">
    <property type="entry name" value="BIOTINYL_LIPOYL"/>
    <property type="match status" value="1"/>
</dbReference>
<evidence type="ECO:0000313" key="11">
    <source>
        <dbReference type="Proteomes" id="UP000475117"/>
    </source>
</evidence>
<dbReference type="GO" id="GO:0006633">
    <property type="term" value="P:fatty acid biosynthetic process"/>
    <property type="evidence" value="ECO:0007669"/>
    <property type="project" value="UniProtKB-UniPathway"/>
</dbReference>
<keyword evidence="6 9" id="KW-0443">Lipid metabolism</keyword>
<dbReference type="CDD" id="cd06850">
    <property type="entry name" value="biotinyl_domain"/>
    <property type="match status" value="1"/>
</dbReference>